<evidence type="ECO:0000313" key="1">
    <source>
        <dbReference type="EMBL" id="MDH5163365.1"/>
    </source>
</evidence>
<dbReference type="SUPFAM" id="SSF82679">
    <property type="entry name" value="N-utilization substance G protein NusG, N-terminal domain"/>
    <property type="match status" value="1"/>
</dbReference>
<organism evidence="1 2">
    <name type="scientific">Heyndrickxia oleronia</name>
    <dbReference type="NCBI Taxonomy" id="38875"/>
    <lineage>
        <taxon>Bacteria</taxon>
        <taxon>Bacillati</taxon>
        <taxon>Bacillota</taxon>
        <taxon>Bacilli</taxon>
        <taxon>Bacillales</taxon>
        <taxon>Bacillaceae</taxon>
        <taxon>Heyndrickxia</taxon>
    </lineage>
</organism>
<sequence>MSYFAVHVKTGWEQFTVDRLQKHIENTLFDGIQSIIAPVLEIKKFIGQDVVVSKQKMLTSSYIFIKTRELTVQVPGAIYHFLKNIAGVLNILPYDIPESQIEEFCDNYDLAIEEAEIEVQINKAAATDETIEKEKAHVLHKCNISEVNEKKKTIEKFDSIKRTIDVFNEIIEEGKNLNHRLLTKCRAYIHSKRETFRFPLALFLKTRDRIDPEKTLSNKQLTTYSFILPALMQTMKEEIRAYKLKQKISKGGVQK</sequence>
<dbReference type="AlphaFoldDB" id="A0AAW6T0S9"/>
<comment type="caution">
    <text evidence="1">The sequence shown here is derived from an EMBL/GenBank/DDBJ whole genome shotgun (WGS) entry which is preliminary data.</text>
</comment>
<accession>A0AAW6T0S9</accession>
<dbReference type="RefSeq" id="WP_058006267.1">
    <property type="nucleotide sequence ID" value="NZ_BOQX01000010.1"/>
</dbReference>
<name>A0AAW6T0S9_9BACI</name>
<dbReference type="GO" id="GO:0006354">
    <property type="term" value="P:DNA-templated transcription elongation"/>
    <property type="evidence" value="ECO:0007669"/>
    <property type="project" value="InterPro"/>
</dbReference>
<dbReference type="Proteomes" id="UP001159179">
    <property type="component" value="Unassembled WGS sequence"/>
</dbReference>
<dbReference type="EMBL" id="JAROYP010000014">
    <property type="protein sequence ID" value="MDH5163365.1"/>
    <property type="molecule type" value="Genomic_DNA"/>
</dbReference>
<dbReference type="Gene3D" id="3.30.70.940">
    <property type="entry name" value="NusG, N-terminal domain"/>
    <property type="match status" value="1"/>
</dbReference>
<protein>
    <submittedName>
        <fullName evidence="1">Uncharacterized protein</fullName>
    </submittedName>
</protein>
<evidence type="ECO:0000313" key="2">
    <source>
        <dbReference type="Proteomes" id="UP001159179"/>
    </source>
</evidence>
<proteinExistence type="predicted"/>
<gene>
    <name evidence="1" type="ORF">P5X88_20745</name>
</gene>
<reference evidence="1" key="1">
    <citation type="submission" date="2023-03" db="EMBL/GenBank/DDBJ databases">
        <title>Bacterial isolates from washroom surfaces on a university campus.</title>
        <authorList>
            <person name="Holman D.B."/>
            <person name="Gzyl K.E."/>
            <person name="Taheri A.E."/>
        </authorList>
    </citation>
    <scope>NUCLEOTIDE SEQUENCE</scope>
    <source>
        <strain evidence="1">RD03</strain>
    </source>
</reference>
<dbReference type="GeneID" id="79870070"/>
<dbReference type="InterPro" id="IPR036735">
    <property type="entry name" value="NGN_dom_sf"/>
</dbReference>